<proteinExistence type="predicted"/>
<dbReference type="RefSeq" id="WP_147734822.1">
    <property type="nucleotide sequence ID" value="NZ_JANKHQ010000020.1"/>
</dbReference>
<comment type="caution">
    <text evidence="2">The sequence shown here is derived from an EMBL/GenBank/DDBJ whole genome shotgun (WGS) entry which is preliminary data.</text>
</comment>
<dbReference type="Proteomes" id="UP000321317">
    <property type="component" value="Unassembled WGS sequence"/>
</dbReference>
<dbReference type="CDD" id="cd06532">
    <property type="entry name" value="Glyco_transf_25"/>
    <property type="match status" value="1"/>
</dbReference>
<evidence type="ECO:0000313" key="3">
    <source>
        <dbReference type="Proteomes" id="UP000321317"/>
    </source>
</evidence>
<protein>
    <submittedName>
        <fullName evidence="2">Glycosyltransferase family 25 protein</fullName>
    </submittedName>
</protein>
<gene>
    <name evidence="2" type="ORF">FVD16_09385</name>
</gene>
<accession>A0ABY3L001</accession>
<keyword evidence="3" id="KW-1185">Reference proteome</keyword>
<name>A0ABY3L001_9BACT</name>
<evidence type="ECO:0000259" key="1">
    <source>
        <dbReference type="Pfam" id="PF01755"/>
    </source>
</evidence>
<dbReference type="EMBL" id="VRMA01000073">
    <property type="protein sequence ID" value="TXK54398.1"/>
    <property type="molecule type" value="Genomic_DNA"/>
</dbReference>
<feature type="domain" description="Glycosyl transferase family 25" evidence="1">
    <location>
        <begin position="2"/>
        <end position="185"/>
    </location>
</feature>
<sequence>MKIFIINLKRSLERKKLMQKQIERFFENYPNLKDEISFEFFEAIDAKIKENMEKFTSYFPKFRSLAFCGRGGGCGILDTELACFASHLSLWQKCVELNEAVLILEDDFYFEGGGDFAEFLNFLKETPYEFVKVKFCNYGYKHIKDKLYLCEKRFSFGAFAYYIKPSAALKWLDNLKKMYYPIDFYTDMFYIHKVMSYIWVDENFKLKIPENEQSVIGFQVKSPFFFIAKLARPFWKLYWHLRFYVFFLMKSLKS</sequence>
<dbReference type="Pfam" id="PF01755">
    <property type="entry name" value="Glyco_transf_25"/>
    <property type="match status" value="1"/>
</dbReference>
<evidence type="ECO:0000313" key="2">
    <source>
        <dbReference type="EMBL" id="TXK54398.1"/>
    </source>
</evidence>
<organism evidence="2 3">
    <name type="scientific">Campylobacter helveticus</name>
    <dbReference type="NCBI Taxonomy" id="28898"/>
    <lineage>
        <taxon>Bacteria</taxon>
        <taxon>Pseudomonadati</taxon>
        <taxon>Campylobacterota</taxon>
        <taxon>Epsilonproteobacteria</taxon>
        <taxon>Campylobacterales</taxon>
        <taxon>Campylobacteraceae</taxon>
        <taxon>Campylobacter</taxon>
    </lineage>
</organism>
<reference evidence="2 3" key="1">
    <citation type="submission" date="2019-08" db="EMBL/GenBank/DDBJ databases">
        <title>Rapid identification of Enteric Bacteria from Whole Genome Sequences (WGS) using Average Nucleotide Identity (ANI).</title>
        <authorList>
            <person name="Lane C."/>
        </authorList>
    </citation>
    <scope>NUCLEOTIDE SEQUENCE [LARGE SCALE GENOMIC DNA]</scope>
    <source>
        <strain evidence="2 3">D4984</strain>
    </source>
</reference>
<dbReference type="InterPro" id="IPR002654">
    <property type="entry name" value="Glyco_trans_25"/>
</dbReference>